<gene>
    <name evidence="1" type="ORF">LCGC14_1890430</name>
</gene>
<comment type="caution">
    <text evidence="1">The sequence shown here is derived from an EMBL/GenBank/DDBJ whole genome shotgun (WGS) entry which is preliminary data.</text>
</comment>
<organism evidence="1">
    <name type="scientific">marine sediment metagenome</name>
    <dbReference type="NCBI Taxonomy" id="412755"/>
    <lineage>
        <taxon>unclassified sequences</taxon>
        <taxon>metagenomes</taxon>
        <taxon>ecological metagenomes</taxon>
    </lineage>
</organism>
<reference evidence="1" key="1">
    <citation type="journal article" date="2015" name="Nature">
        <title>Complex archaea that bridge the gap between prokaryotes and eukaryotes.</title>
        <authorList>
            <person name="Spang A."/>
            <person name="Saw J.H."/>
            <person name="Jorgensen S.L."/>
            <person name="Zaremba-Niedzwiedzka K."/>
            <person name="Martijn J."/>
            <person name="Lind A.E."/>
            <person name="van Eijk R."/>
            <person name="Schleper C."/>
            <person name="Guy L."/>
            <person name="Ettema T.J."/>
        </authorList>
    </citation>
    <scope>NUCLEOTIDE SEQUENCE</scope>
</reference>
<sequence length="91" mass="10675">MSKHKKLDLRPNYYSRHQAIAHCGVNFKTFYKYRNALGIIPCRVYQNGIYYDAESVAKIVKMRGMPTDLYNKHVKVRAHNLNEAYKTGRLP</sequence>
<protein>
    <recommendedName>
        <fullName evidence="2">HTH merR-type domain-containing protein</fullName>
    </recommendedName>
</protein>
<dbReference type="EMBL" id="LAZR01019618">
    <property type="protein sequence ID" value="KKL91863.1"/>
    <property type="molecule type" value="Genomic_DNA"/>
</dbReference>
<evidence type="ECO:0008006" key="2">
    <source>
        <dbReference type="Google" id="ProtNLM"/>
    </source>
</evidence>
<evidence type="ECO:0000313" key="1">
    <source>
        <dbReference type="EMBL" id="KKL91863.1"/>
    </source>
</evidence>
<accession>A0A0F9FZW7</accession>
<proteinExistence type="predicted"/>
<dbReference type="AlphaFoldDB" id="A0A0F9FZW7"/>
<name>A0A0F9FZW7_9ZZZZ</name>